<keyword evidence="4" id="KW-1185">Reference proteome</keyword>
<evidence type="ECO:0000313" key="4">
    <source>
        <dbReference type="Proteomes" id="UP000429980"/>
    </source>
</evidence>
<sequence length="39" mass="4349">MGIENNVPVLSCAVFFRLQSGPLHINKVLIAYQRKTGFS</sequence>
<organism evidence="1 3">
    <name type="scientific">Bacillus paralicheniformis</name>
    <dbReference type="NCBI Taxonomy" id="1648923"/>
    <lineage>
        <taxon>Bacteria</taxon>
        <taxon>Bacillati</taxon>
        <taxon>Bacillota</taxon>
        <taxon>Bacilli</taxon>
        <taxon>Bacillales</taxon>
        <taxon>Bacillaceae</taxon>
        <taxon>Bacillus</taxon>
    </lineage>
</organism>
<dbReference type="EMBL" id="NILF01000007">
    <property type="protein sequence ID" value="TWL44601.1"/>
    <property type="molecule type" value="Genomic_DNA"/>
</dbReference>
<name>A0A7Z0WVU9_9BACI</name>
<evidence type="ECO:0000313" key="3">
    <source>
        <dbReference type="Proteomes" id="UP000185604"/>
    </source>
</evidence>
<protein>
    <submittedName>
        <fullName evidence="1">Uncharacterized protein</fullName>
    </submittedName>
</protein>
<proteinExistence type="predicted"/>
<dbReference type="Proteomes" id="UP000185604">
    <property type="component" value="Unassembled WGS sequence"/>
</dbReference>
<dbReference type="EMBL" id="LKPO01000021">
    <property type="protein sequence ID" value="OLF90291.1"/>
    <property type="molecule type" value="Genomic_DNA"/>
</dbReference>
<dbReference type="AlphaFoldDB" id="A0A7Z0WVU9"/>
<reference evidence="2 4" key="2">
    <citation type="submission" date="2019-06" db="EMBL/GenBank/DDBJ databases">
        <title>Genome sequence analysis of &gt;100 Bacillus licheniformis strains suggests intrinsic resistance to this species.</title>
        <authorList>
            <person name="Wels M."/>
            <person name="Siezen R.J."/>
            <person name="Johansen E."/>
            <person name="Stuer-Lauridsen B."/>
            <person name="Bjerre K."/>
            <person name="Nielsen B.K.K."/>
        </authorList>
    </citation>
    <scope>NUCLEOTIDE SEQUENCE [LARGE SCALE GENOMIC DNA]</scope>
    <source>
        <strain evidence="2 4">BAC-15381</strain>
    </source>
</reference>
<comment type="caution">
    <text evidence="1">The sequence shown here is derived from an EMBL/GenBank/DDBJ whole genome shotgun (WGS) entry which is preliminary data.</text>
</comment>
<dbReference type="Proteomes" id="UP000429980">
    <property type="component" value="Unassembled WGS sequence"/>
</dbReference>
<reference evidence="1 3" key="1">
    <citation type="journal article" date="2016" name="Front. Microbiol.">
        <title>High-Level Heat Resistance of Spores of Bacillus amyloliquefaciens and Bacillus licheniformis Results from the Presence of a spoVA Operon in a Tn1546 Transposon.</title>
        <authorList>
            <person name="Berendsen E.M."/>
            <person name="Koning R.A."/>
            <person name="Boekhorst J."/>
            <person name="de Jong A."/>
            <person name="Kuipers O.P."/>
            <person name="Wells-Bennik M.H."/>
        </authorList>
    </citation>
    <scope>NUCLEOTIDE SEQUENCE [LARGE SCALE GENOMIC DNA]</scope>
    <source>
        <strain evidence="1 3">B4121</strain>
    </source>
</reference>
<evidence type="ECO:0000313" key="1">
    <source>
        <dbReference type="EMBL" id="OLF90291.1"/>
    </source>
</evidence>
<gene>
    <name evidence="1" type="ORF">B4121_3566</name>
    <name evidence="2" type="ORF">CHCC15381_2607</name>
</gene>
<evidence type="ECO:0000313" key="2">
    <source>
        <dbReference type="EMBL" id="TWL44601.1"/>
    </source>
</evidence>
<accession>A0A7Z0WVU9</accession>